<evidence type="ECO:0000256" key="1">
    <source>
        <dbReference type="ARBA" id="ARBA00004651"/>
    </source>
</evidence>
<evidence type="ECO:0000256" key="7">
    <source>
        <dbReference type="ARBA" id="ARBA00023136"/>
    </source>
</evidence>
<feature type="transmembrane region" description="Helical" evidence="8">
    <location>
        <begin position="459"/>
        <end position="480"/>
    </location>
</feature>
<evidence type="ECO:0000256" key="8">
    <source>
        <dbReference type="SAM" id="Phobius"/>
    </source>
</evidence>
<reference evidence="10 11" key="1">
    <citation type="submission" date="2017-09" db="EMBL/GenBank/DDBJ databases">
        <title>Depth-based differentiation of microbial function through sediment-hosted aquifers and enrichment of novel symbionts in the deep terrestrial subsurface.</title>
        <authorList>
            <person name="Probst A.J."/>
            <person name="Ladd B."/>
            <person name="Jarett J.K."/>
            <person name="Geller-Mcgrath D.E."/>
            <person name="Sieber C.M."/>
            <person name="Emerson J.B."/>
            <person name="Anantharaman K."/>
            <person name="Thomas B.C."/>
            <person name="Malmstrom R."/>
            <person name="Stieglmeier M."/>
            <person name="Klingl A."/>
            <person name="Woyke T."/>
            <person name="Ryan C.M."/>
            <person name="Banfield J.F."/>
        </authorList>
    </citation>
    <scope>NUCLEOTIDE SEQUENCE [LARGE SCALE GENOMIC DNA]</scope>
    <source>
        <strain evidence="10">CG11_big_fil_rev_8_21_14_0_20_40_12</strain>
    </source>
</reference>
<dbReference type="GO" id="GO:0005886">
    <property type="term" value="C:plasma membrane"/>
    <property type="evidence" value="ECO:0007669"/>
    <property type="project" value="UniProtKB-SubCell"/>
</dbReference>
<comment type="subcellular location">
    <subcellularLocation>
        <location evidence="1">Cell membrane</location>
        <topology evidence="1">Multi-pass membrane protein</topology>
    </subcellularLocation>
</comment>
<protein>
    <recommendedName>
        <fullName evidence="9">ArnT-like N-terminal domain-containing protein</fullName>
    </recommendedName>
</protein>
<dbReference type="GO" id="GO:0000030">
    <property type="term" value="F:mannosyltransferase activity"/>
    <property type="evidence" value="ECO:0007669"/>
    <property type="project" value="InterPro"/>
</dbReference>
<organism evidence="10 11">
    <name type="scientific">Candidatus Shapirobacteria bacterium CG11_big_fil_rev_8_21_14_0_20_40_12</name>
    <dbReference type="NCBI Taxonomy" id="1974889"/>
    <lineage>
        <taxon>Bacteria</taxon>
        <taxon>Candidatus Shapironibacteriota</taxon>
    </lineage>
</organism>
<dbReference type="PANTHER" id="PTHR33908">
    <property type="entry name" value="MANNOSYLTRANSFERASE YKCB-RELATED"/>
    <property type="match status" value="1"/>
</dbReference>
<dbReference type="InterPro" id="IPR050297">
    <property type="entry name" value="LipidA_mod_glycosyltrf_83"/>
</dbReference>
<feature type="domain" description="ArnT-like N-terminal" evidence="9">
    <location>
        <begin position="12"/>
        <end position="261"/>
    </location>
</feature>
<dbReference type="InterPro" id="IPR003342">
    <property type="entry name" value="ArnT-like_N"/>
</dbReference>
<comment type="caution">
    <text evidence="10">The sequence shown here is derived from an EMBL/GenBank/DDBJ whole genome shotgun (WGS) entry which is preliminary data.</text>
</comment>
<keyword evidence="5 8" id="KW-0812">Transmembrane</keyword>
<dbReference type="EMBL" id="PCVI01000002">
    <property type="protein sequence ID" value="PIQ70493.1"/>
    <property type="molecule type" value="Genomic_DNA"/>
</dbReference>
<gene>
    <name evidence="10" type="ORF">COV89_00135</name>
</gene>
<feature type="transmembrane region" description="Helical" evidence="8">
    <location>
        <begin position="106"/>
        <end position="126"/>
    </location>
</feature>
<evidence type="ECO:0000256" key="2">
    <source>
        <dbReference type="ARBA" id="ARBA00022475"/>
    </source>
</evidence>
<evidence type="ECO:0000313" key="11">
    <source>
        <dbReference type="Proteomes" id="UP000231371"/>
    </source>
</evidence>
<evidence type="ECO:0000259" key="9">
    <source>
        <dbReference type="Pfam" id="PF02366"/>
    </source>
</evidence>
<keyword evidence="2" id="KW-1003">Cell membrane</keyword>
<keyword evidence="6 8" id="KW-1133">Transmembrane helix</keyword>
<feature type="transmembrane region" description="Helical" evidence="8">
    <location>
        <begin position="304"/>
        <end position="325"/>
    </location>
</feature>
<feature type="transmembrane region" description="Helical" evidence="8">
    <location>
        <begin position="375"/>
        <end position="396"/>
    </location>
</feature>
<dbReference type="Proteomes" id="UP000231371">
    <property type="component" value="Unassembled WGS sequence"/>
</dbReference>
<dbReference type="Pfam" id="PF02366">
    <property type="entry name" value="PMT"/>
    <property type="match status" value="1"/>
</dbReference>
<keyword evidence="4" id="KW-0808">Transferase</keyword>
<keyword evidence="7 8" id="KW-0472">Membrane</keyword>
<dbReference type="GO" id="GO:0016763">
    <property type="term" value="F:pentosyltransferase activity"/>
    <property type="evidence" value="ECO:0007669"/>
    <property type="project" value="TreeGrafter"/>
</dbReference>
<dbReference type="AlphaFoldDB" id="A0A2H0KIV5"/>
<feature type="transmembrane region" description="Helical" evidence="8">
    <location>
        <begin position="240"/>
        <end position="259"/>
    </location>
</feature>
<feature type="transmembrane region" description="Helical" evidence="8">
    <location>
        <begin position="402"/>
        <end position="421"/>
    </location>
</feature>
<keyword evidence="3" id="KW-0328">Glycosyltransferase</keyword>
<dbReference type="GO" id="GO:0006493">
    <property type="term" value="P:protein O-linked glycosylation"/>
    <property type="evidence" value="ECO:0007669"/>
    <property type="project" value="InterPro"/>
</dbReference>
<evidence type="ECO:0000313" key="10">
    <source>
        <dbReference type="EMBL" id="PIQ70493.1"/>
    </source>
</evidence>
<evidence type="ECO:0000256" key="5">
    <source>
        <dbReference type="ARBA" id="ARBA00022692"/>
    </source>
</evidence>
<feature type="transmembrane region" description="Helical" evidence="8">
    <location>
        <begin position="138"/>
        <end position="157"/>
    </location>
</feature>
<evidence type="ECO:0000256" key="3">
    <source>
        <dbReference type="ARBA" id="ARBA00022676"/>
    </source>
</evidence>
<name>A0A2H0KIV5_9BACT</name>
<feature type="transmembrane region" description="Helical" evidence="8">
    <location>
        <begin position="187"/>
        <end position="220"/>
    </location>
</feature>
<sequence>MKFLVSLAACLMLGVMFILMFFSSWNDAATFDEVAHIPAGYSYLTQKEYRLNPEHPPLIKDLAAFPLLYLNLNFPTDIKAWTTDTNGQWDMGRIFLYESGNDPDKILRFSHFPIMLLALIFGWLLFRWVRKSYGDKVALLTLFFYAFSPTFIAHSRYVTTDLAAAFGFFIGIAAFLSFLAKQNTKSIIFTGIIFGLAQLLKFSLFILAPLYVVFGILWIILENYNEPKKKIIRESLKMLWKIILICLIGLVFIIAVYQFHIWNYPPEKQAQDTANILSTFPVKPLAAINVWMADKPIIRAFGQYFLGFLMILQRAGGGNTAYFMGEITAKGWWYYFPVIYLLKEHLAFHIFTLIAILFTVFNIKKSKEKNLAGVAAWMKDNFVLTASIIFIAVYWLQSITSPLNIGIRHVLPTFPFIYLLVSRQIIRWSKVPSIDNPQTLGEWLKEIYRVCARSFKTHLVLWVLTLWIILATLLAFPFYLSYYNELAGGISNGYKIATDSNYDWGQDLKRLVKFVDDNKIEKIAVDYFGGGSPQYYLGEKFEPWWSAKGAPPTGTWLAVSANSREGSMARPVRGWTIKQEDTYSWLKNKKPFARAGTSIFIYKF</sequence>
<evidence type="ECO:0000256" key="4">
    <source>
        <dbReference type="ARBA" id="ARBA00022679"/>
    </source>
</evidence>
<accession>A0A2H0KIV5</accession>
<feature type="transmembrane region" description="Helical" evidence="8">
    <location>
        <begin position="163"/>
        <end position="180"/>
    </location>
</feature>
<proteinExistence type="predicted"/>
<dbReference type="GO" id="GO:0009103">
    <property type="term" value="P:lipopolysaccharide biosynthetic process"/>
    <property type="evidence" value="ECO:0007669"/>
    <property type="project" value="UniProtKB-ARBA"/>
</dbReference>
<dbReference type="PANTHER" id="PTHR33908:SF11">
    <property type="entry name" value="MEMBRANE PROTEIN"/>
    <property type="match status" value="1"/>
</dbReference>
<feature type="transmembrane region" description="Helical" evidence="8">
    <location>
        <begin position="345"/>
        <end position="363"/>
    </location>
</feature>
<evidence type="ECO:0000256" key="6">
    <source>
        <dbReference type="ARBA" id="ARBA00022989"/>
    </source>
</evidence>